<dbReference type="FunCoup" id="C2KZE8">
    <property type="interactions" value="10"/>
</dbReference>
<comment type="caution">
    <text evidence="2">The sequence shown here is derived from an EMBL/GenBank/DDBJ whole genome shotgun (WGS) entry which is preliminary data.</text>
</comment>
<proteinExistence type="inferred from homology"/>
<evidence type="ECO:0000313" key="2">
    <source>
        <dbReference type="EMBL" id="EEJ50860.1"/>
    </source>
</evidence>
<sequence length="156" mass="17223">FSSASFFLFLFSVFMVKFPKDCCYLWEVFMEEQRAYRVEEQDQDSFGEVIIADEVISIIAGIAATEVDGVDSMDGGWSGALVSRMGIKDLARGVKVEISGEEVAVDLRLNICYGYAIPEVSKAVQERVVSSINSMTGLTVREVNVKISGVVNKENE</sequence>
<dbReference type="Proteomes" id="UP000004121">
    <property type="component" value="Unassembled WGS sequence"/>
</dbReference>
<dbReference type="PANTHER" id="PTHR34297">
    <property type="entry name" value="HYPOTHETICAL CYTOSOLIC PROTEIN-RELATED"/>
    <property type="match status" value="1"/>
</dbReference>
<dbReference type="InterPro" id="IPR005531">
    <property type="entry name" value="Asp23"/>
</dbReference>
<protein>
    <recommendedName>
        <fullName evidence="4">Asp23/Gls24 family envelope stress response protein</fullName>
    </recommendedName>
</protein>
<dbReference type="AlphaFoldDB" id="C2KZE8"/>
<dbReference type="Pfam" id="PF03780">
    <property type="entry name" value="Asp23"/>
    <property type="match status" value="1"/>
</dbReference>
<keyword evidence="3" id="KW-1185">Reference proteome</keyword>
<accession>C2KZE8</accession>
<organism evidence="2 3">
    <name type="scientific">Oribacterium sinus F0268</name>
    <dbReference type="NCBI Taxonomy" id="585501"/>
    <lineage>
        <taxon>Bacteria</taxon>
        <taxon>Bacillati</taxon>
        <taxon>Bacillota</taxon>
        <taxon>Clostridia</taxon>
        <taxon>Lachnospirales</taxon>
        <taxon>Lachnospiraceae</taxon>
        <taxon>Oribacterium</taxon>
    </lineage>
</organism>
<comment type="similarity">
    <text evidence="1">Belongs to the asp23 family.</text>
</comment>
<dbReference type="eggNOG" id="COG1302">
    <property type="taxonomic scope" value="Bacteria"/>
</dbReference>
<dbReference type="InParanoid" id="C2KZE8"/>
<dbReference type="EMBL" id="ACKX01000186">
    <property type="protein sequence ID" value="EEJ50860.1"/>
    <property type="molecule type" value="Genomic_DNA"/>
</dbReference>
<reference evidence="2 3" key="1">
    <citation type="submission" date="2009-04" db="EMBL/GenBank/DDBJ databases">
        <authorList>
            <person name="Qin X."/>
            <person name="Bachman B."/>
            <person name="Battles P."/>
            <person name="Bell A."/>
            <person name="Bess C."/>
            <person name="Bickham C."/>
            <person name="Chaboub L."/>
            <person name="Chen D."/>
            <person name="Coyle M."/>
            <person name="Deiros D.R."/>
            <person name="Dinh H."/>
            <person name="Forbes L."/>
            <person name="Fowler G."/>
            <person name="Francisco L."/>
            <person name="Fu Q."/>
            <person name="Gubbala S."/>
            <person name="Hale W."/>
            <person name="Han Y."/>
            <person name="Hemphill L."/>
            <person name="Highlander S.K."/>
            <person name="Hirani K."/>
            <person name="Hogues M."/>
            <person name="Jackson L."/>
            <person name="Jakkamsetti A."/>
            <person name="Javaid M."/>
            <person name="Jiang H."/>
            <person name="Korchina V."/>
            <person name="Kovar C."/>
            <person name="Lara F."/>
            <person name="Lee S."/>
            <person name="Mata R."/>
            <person name="Mathew T."/>
            <person name="Moen C."/>
            <person name="Morales K."/>
            <person name="Munidasa M."/>
            <person name="Nazareth L."/>
            <person name="Ngo R."/>
            <person name="Nguyen L."/>
            <person name="Okwuonu G."/>
            <person name="Ongeri F."/>
            <person name="Patil S."/>
            <person name="Petrosino J."/>
            <person name="Pham C."/>
            <person name="Pham P."/>
            <person name="Pu L.-L."/>
            <person name="Puazo M."/>
            <person name="Raj R."/>
            <person name="Reid J."/>
            <person name="Rouhana J."/>
            <person name="Saada N."/>
            <person name="Shang Y."/>
            <person name="Simmons D."/>
            <person name="Thornton R."/>
            <person name="Warren J."/>
            <person name="Weissenberger G."/>
            <person name="Zhang J."/>
            <person name="Zhang L."/>
            <person name="Zhou C."/>
            <person name="Zhu D."/>
            <person name="Muzny D."/>
            <person name="Worley K."/>
            <person name="Gibbs R."/>
        </authorList>
    </citation>
    <scope>NUCLEOTIDE SEQUENCE [LARGE SCALE GENOMIC DNA]</scope>
    <source>
        <strain evidence="2 3">F0268</strain>
    </source>
</reference>
<name>C2KZE8_9FIRM</name>
<dbReference type="STRING" id="585501.HMPREF6123_1867"/>
<dbReference type="HOGENOM" id="CLU_1681680_0_0_9"/>
<gene>
    <name evidence="2" type="ORF">HMPREF6123_1867</name>
</gene>
<evidence type="ECO:0000313" key="3">
    <source>
        <dbReference type="Proteomes" id="UP000004121"/>
    </source>
</evidence>
<feature type="non-terminal residue" evidence="2">
    <location>
        <position position="1"/>
    </location>
</feature>
<evidence type="ECO:0000256" key="1">
    <source>
        <dbReference type="ARBA" id="ARBA00005721"/>
    </source>
</evidence>
<evidence type="ECO:0008006" key="4">
    <source>
        <dbReference type="Google" id="ProtNLM"/>
    </source>
</evidence>